<reference evidence="4 5" key="1">
    <citation type="submission" date="2019-02" db="EMBL/GenBank/DDBJ databases">
        <title>Genomic Encyclopedia of Type Strains, Phase IV (KMG-IV): sequencing the most valuable type-strain genomes for metagenomic binning, comparative biology and taxonomic classification.</title>
        <authorList>
            <person name="Goeker M."/>
        </authorList>
    </citation>
    <scope>NUCLEOTIDE SEQUENCE [LARGE SCALE GENOMIC DNA]</scope>
    <source>
        <strain evidence="4 5">DSM 23814</strain>
    </source>
</reference>
<dbReference type="EMBL" id="SHKO01000001">
    <property type="protein sequence ID" value="RZT99848.1"/>
    <property type="molecule type" value="Genomic_DNA"/>
</dbReference>
<name>A0A4Q7VU96_9BURK</name>
<evidence type="ECO:0000313" key="5">
    <source>
        <dbReference type="Proteomes" id="UP000293398"/>
    </source>
</evidence>
<dbReference type="Gene3D" id="3.90.25.10">
    <property type="entry name" value="UDP-galactose 4-epimerase, domain 1"/>
    <property type="match status" value="1"/>
</dbReference>
<keyword evidence="1" id="KW-0521">NADP</keyword>
<dbReference type="InterPro" id="IPR008030">
    <property type="entry name" value="NmrA-like"/>
</dbReference>
<dbReference type="PANTHER" id="PTHR47706">
    <property type="entry name" value="NMRA-LIKE FAMILY PROTEIN"/>
    <property type="match status" value="1"/>
</dbReference>
<accession>A0A4Q7VU96</accession>
<dbReference type="InterPro" id="IPR036291">
    <property type="entry name" value="NAD(P)-bd_dom_sf"/>
</dbReference>
<keyword evidence="2" id="KW-0560">Oxidoreductase</keyword>
<sequence>MNELSNHVNLDNVLVLGAGELGMAVLRYLAPRQKTAGCPLTVLVSAQSLERPTQRQVQTYEELRLLGVRLLPFDLIHSATEDLIQMFGQFHTVVNCTGFVAGPGTQVKLTKAVLAAGVRRYFPWQFGVDYDVIGKGSGQPVFDEQYDVRTILRSQSKTEWVIVSTGMFTSFLFEPTTGLIDFEAGIVRGLGSWETKVTVTTPEDIGRLTTEILLEQPRIRNQVIFVASDTISYSQLATIVEEVMERTFKRELLTKEKLSMDLVRCPENVMARYRAAFALGDGMWWDKTTTYNAQKGIPTTDVKTWLLAHKAKAG</sequence>
<dbReference type="Pfam" id="PF05368">
    <property type="entry name" value="NmrA"/>
    <property type="match status" value="1"/>
</dbReference>
<evidence type="ECO:0000256" key="2">
    <source>
        <dbReference type="ARBA" id="ARBA00023002"/>
    </source>
</evidence>
<dbReference type="RefSeq" id="WP_130303679.1">
    <property type="nucleotide sequence ID" value="NZ_SHKO01000001.1"/>
</dbReference>
<proteinExistence type="predicted"/>
<dbReference type="PANTHER" id="PTHR47706:SF6">
    <property type="entry name" value="NMRA-LIKE FAMILY PROTEIN (AFU_ORTHOLOGUE AFUA_6G00280)"/>
    <property type="match status" value="1"/>
</dbReference>
<dbReference type="InterPro" id="IPR051609">
    <property type="entry name" value="NmrA/Isoflavone_reductase-like"/>
</dbReference>
<evidence type="ECO:0000259" key="3">
    <source>
        <dbReference type="Pfam" id="PF05368"/>
    </source>
</evidence>
<dbReference type="Proteomes" id="UP000293398">
    <property type="component" value="Unassembled WGS sequence"/>
</dbReference>
<feature type="domain" description="NmrA-like" evidence="3">
    <location>
        <begin position="12"/>
        <end position="274"/>
    </location>
</feature>
<keyword evidence="5" id="KW-1185">Reference proteome</keyword>
<gene>
    <name evidence="4" type="ORF">EV681_1643</name>
</gene>
<comment type="caution">
    <text evidence="4">The sequence shown here is derived from an EMBL/GenBank/DDBJ whole genome shotgun (WGS) entry which is preliminary data.</text>
</comment>
<organism evidence="4 5">
    <name type="scientific">Advenella incenata</name>
    <dbReference type="NCBI Taxonomy" id="267800"/>
    <lineage>
        <taxon>Bacteria</taxon>
        <taxon>Pseudomonadati</taxon>
        <taxon>Pseudomonadota</taxon>
        <taxon>Betaproteobacteria</taxon>
        <taxon>Burkholderiales</taxon>
        <taxon>Alcaligenaceae</taxon>
    </lineage>
</organism>
<dbReference type="CDD" id="cd05259">
    <property type="entry name" value="PCBER_SDR_a"/>
    <property type="match status" value="1"/>
</dbReference>
<dbReference type="InterPro" id="IPR045312">
    <property type="entry name" value="PCBER-like"/>
</dbReference>
<evidence type="ECO:0000313" key="4">
    <source>
        <dbReference type="EMBL" id="RZT99848.1"/>
    </source>
</evidence>
<dbReference type="OrthoDB" id="5540862at2"/>
<dbReference type="AlphaFoldDB" id="A0A4Q7VU96"/>
<dbReference type="SUPFAM" id="SSF51735">
    <property type="entry name" value="NAD(P)-binding Rossmann-fold domains"/>
    <property type="match status" value="1"/>
</dbReference>
<evidence type="ECO:0000256" key="1">
    <source>
        <dbReference type="ARBA" id="ARBA00022857"/>
    </source>
</evidence>
<dbReference type="GO" id="GO:0016491">
    <property type="term" value="F:oxidoreductase activity"/>
    <property type="evidence" value="ECO:0007669"/>
    <property type="project" value="UniProtKB-KW"/>
</dbReference>
<protein>
    <submittedName>
        <fullName evidence="4">NmrA-like family protein</fullName>
    </submittedName>
</protein>
<dbReference type="Gene3D" id="3.40.50.720">
    <property type="entry name" value="NAD(P)-binding Rossmann-like Domain"/>
    <property type="match status" value="1"/>
</dbReference>